<dbReference type="InterPro" id="IPR007306">
    <property type="entry name" value="Rit1"/>
</dbReference>
<feature type="region of interest" description="Disordered" evidence="1">
    <location>
        <begin position="1"/>
        <end position="34"/>
    </location>
</feature>
<protein>
    <submittedName>
        <fullName evidence="4">Uncharacterized protein</fullName>
    </submittedName>
</protein>
<dbReference type="Pfam" id="PF17184">
    <property type="entry name" value="Rit1_C"/>
    <property type="match status" value="1"/>
</dbReference>
<gene>
    <name evidence="4" type="ORF">CYCCA115_LOCUS21737</name>
</gene>
<name>A0AAD2G981_9STRA</name>
<feature type="domain" description="Rit1 DUSP-like" evidence="2">
    <location>
        <begin position="420"/>
        <end position="479"/>
    </location>
</feature>
<dbReference type="InterPro" id="IPR033449">
    <property type="entry name" value="Rit1_N"/>
</dbReference>
<reference evidence="4" key="1">
    <citation type="submission" date="2023-08" db="EMBL/GenBank/DDBJ databases">
        <authorList>
            <person name="Audoor S."/>
            <person name="Bilcke G."/>
        </authorList>
    </citation>
    <scope>NUCLEOTIDE SEQUENCE</scope>
</reference>
<dbReference type="GO" id="GO:0019988">
    <property type="term" value="P:charged-tRNA amino acid modification"/>
    <property type="evidence" value="ECO:0007669"/>
    <property type="project" value="InterPro"/>
</dbReference>
<dbReference type="InterPro" id="IPR033421">
    <property type="entry name" value="Rit1_DUSP-like"/>
</dbReference>
<proteinExistence type="predicted"/>
<evidence type="ECO:0000313" key="5">
    <source>
        <dbReference type="Proteomes" id="UP001295423"/>
    </source>
</evidence>
<evidence type="ECO:0000259" key="3">
    <source>
        <dbReference type="Pfam" id="PF17184"/>
    </source>
</evidence>
<dbReference type="EMBL" id="CAKOGP040002258">
    <property type="protein sequence ID" value="CAJ1966154.1"/>
    <property type="molecule type" value="Genomic_DNA"/>
</dbReference>
<accession>A0AAD2G981</accession>
<dbReference type="Pfam" id="PF04179">
    <property type="entry name" value="Init_tRNA_PT"/>
    <property type="match status" value="1"/>
</dbReference>
<dbReference type="Proteomes" id="UP001295423">
    <property type="component" value="Unassembled WGS sequence"/>
</dbReference>
<dbReference type="PANTHER" id="PTHR31811">
    <property type="entry name" value="TRNA A64-2'-O-RIBOSYLPHOSPHATE TRANSFERASE"/>
    <property type="match status" value="1"/>
</dbReference>
<evidence type="ECO:0000256" key="1">
    <source>
        <dbReference type="SAM" id="MobiDB-lite"/>
    </source>
</evidence>
<dbReference type="GO" id="GO:0043399">
    <property type="term" value="F:tRNA adenosine(64)-2'-O-ribosylphosphate transferase activity"/>
    <property type="evidence" value="ECO:0007669"/>
    <property type="project" value="InterPro"/>
</dbReference>
<comment type="caution">
    <text evidence="4">The sequence shown here is derived from an EMBL/GenBank/DDBJ whole genome shotgun (WGS) entry which is preliminary data.</text>
</comment>
<feature type="domain" description="Rit1 N-terminal" evidence="3">
    <location>
        <begin position="36"/>
        <end position="346"/>
    </location>
</feature>
<dbReference type="InterPro" id="IPR029021">
    <property type="entry name" value="Prot-tyrosine_phosphatase-like"/>
</dbReference>
<evidence type="ECO:0000259" key="2">
    <source>
        <dbReference type="Pfam" id="PF04179"/>
    </source>
</evidence>
<dbReference type="Gene3D" id="3.90.190.10">
    <property type="entry name" value="Protein tyrosine phosphatase superfamily"/>
    <property type="match status" value="1"/>
</dbReference>
<organism evidence="4 5">
    <name type="scientific">Cylindrotheca closterium</name>
    <dbReference type="NCBI Taxonomy" id="2856"/>
    <lineage>
        <taxon>Eukaryota</taxon>
        <taxon>Sar</taxon>
        <taxon>Stramenopiles</taxon>
        <taxon>Ochrophyta</taxon>
        <taxon>Bacillariophyta</taxon>
        <taxon>Bacillariophyceae</taxon>
        <taxon>Bacillariophycidae</taxon>
        <taxon>Bacillariales</taxon>
        <taxon>Bacillariaceae</taxon>
        <taxon>Cylindrotheca</taxon>
    </lineage>
</organism>
<dbReference type="GO" id="GO:0005737">
    <property type="term" value="C:cytoplasm"/>
    <property type="evidence" value="ECO:0007669"/>
    <property type="project" value="TreeGrafter"/>
</dbReference>
<keyword evidence="5" id="KW-1185">Reference proteome</keyword>
<dbReference type="AlphaFoldDB" id="A0AAD2G981"/>
<dbReference type="PANTHER" id="PTHR31811:SF0">
    <property type="entry name" value="TRNA A64-2'-O-RIBOSYLPHOSPHATE TRANSFERASE"/>
    <property type="match status" value="1"/>
</dbReference>
<dbReference type="SUPFAM" id="SSF52799">
    <property type="entry name" value="(Phosphotyrosine protein) phosphatases II"/>
    <property type="match status" value="1"/>
</dbReference>
<evidence type="ECO:0000313" key="4">
    <source>
        <dbReference type="EMBL" id="CAJ1966154.1"/>
    </source>
</evidence>
<sequence length="596" mass="66672">MGDPPIDNARAELGGGAKALSPTNKPKNKREKRKIANRARHRLLSIRKDANAIEDVIKPLLIADDAVTVHDDWPWIANKQCGSWYLPKPTLCSCYFKSTDGHVGTYNVSLKRLNLPLLKVLSGHQGCVLVDSSVRKLLPDSFSRTIPIWACVLNRIAKRYREELSGDGGLGSTSSITKYWNDTDWDVGLYTPASVVSPEEHIVISDLIDSRVDLLYQSKAIVDPEGLAKLLTKPVRAVWWSNGRYHTDTLSSAVNESLDWDKYHVIVCCNPSSYIEEDGKLLNKNHIQWQDGPGDNGFYYTPGAADDHDTWARGLTPELLWMHEHSLGDLSSLTEDHVDAIIDDVVKSACQDALGDTPASPQIDAKNANKIGESNLWIGSRRAGRPPECWDSFDAILNVTENEYPNMIKSMETSQKPCFYLQLVVAEGKRDKTQLERLLPLGLAFLLHHMRQGRRTLVHCAQGKDRSVAIAVASVALFCPKVYPLKLSPRCEEWDLELLCKGEVLSIGELEQGASLYGHSGLPLSLIRVLLSESARDDFLRWYHACSKVPTSTSLATKESIRISLHLIQQDREVADPTRSTMQKLNRFFMSSSMYR</sequence>